<evidence type="ECO:0000313" key="1">
    <source>
        <dbReference type="EMBL" id="KAA1076272.1"/>
    </source>
</evidence>
<evidence type="ECO:0000313" key="2">
    <source>
        <dbReference type="Proteomes" id="UP000324748"/>
    </source>
</evidence>
<keyword evidence="2" id="KW-1185">Reference proteome</keyword>
<organism evidence="1 2">
    <name type="scientific">Puccinia graminis f. sp. tritici</name>
    <dbReference type="NCBI Taxonomy" id="56615"/>
    <lineage>
        <taxon>Eukaryota</taxon>
        <taxon>Fungi</taxon>
        <taxon>Dikarya</taxon>
        <taxon>Basidiomycota</taxon>
        <taxon>Pucciniomycotina</taxon>
        <taxon>Pucciniomycetes</taxon>
        <taxon>Pucciniales</taxon>
        <taxon>Pucciniaceae</taxon>
        <taxon>Puccinia</taxon>
    </lineage>
</organism>
<reference evidence="1 2" key="1">
    <citation type="submission" date="2019-05" db="EMBL/GenBank/DDBJ databases">
        <title>Emergence of the Ug99 lineage of the wheat stem rust pathogen through somatic hybridization.</title>
        <authorList>
            <person name="Li F."/>
            <person name="Upadhyaya N.M."/>
            <person name="Sperschneider J."/>
            <person name="Matny O."/>
            <person name="Nguyen-Phuc H."/>
            <person name="Mago R."/>
            <person name="Raley C."/>
            <person name="Miller M.E."/>
            <person name="Silverstein K.A.T."/>
            <person name="Henningsen E."/>
            <person name="Hirsch C.D."/>
            <person name="Visser B."/>
            <person name="Pretorius Z.A."/>
            <person name="Steffenson B.J."/>
            <person name="Schwessinger B."/>
            <person name="Dodds P.N."/>
            <person name="Figueroa M."/>
        </authorList>
    </citation>
    <scope>NUCLEOTIDE SEQUENCE [LARGE SCALE GENOMIC DNA]</scope>
    <source>
        <strain evidence="1">21-0</strain>
    </source>
</reference>
<name>A0A5B0MHY0_PUCGR</name>
<comment type="caution">
    <text evidence="1">The sequence shown here is derived from an EMBL/GenBank/DDBJ whole genome shotgun (WGS) entry which is preliminary data.</text>
</comment>
<dbReference type="OrthoDB" id="10363872at2759"/>
<gene>
    <name evidence="1" type="ORF">PGT21_000418</name>
</gene>
<dbReference type="AlphaFoldDB" id="A0A5B0MHY0"/>
<dbReference type="EMBL" id="VSWC01000145">
    <property type="protein sequence ID" value="KAA1076272.1"/>
    <property type="molecule type" value="Genomic_DNA"/>
</dbReference>
<accession>A0A5B0MHY0</accession>
<dbReference type="Proteomes" id="UP000324748">
    <property type="component" value="Unassembled WGS sequence"/>
</dbReference>
<proteinExistence type="predicted"/>
<sequence length="141" mass="16723">MLINNLTCVESSRATRLGQTQNQPSPTNNNNFNYYYQKWSMLEHGMERTCEIIPLSGNCQRCQEYRVRCSFQSRTTLIETLYQNIMELRTKLSLKEWAVKEREEEYNKLLEEYNKLKESYAEIFDIAYKNSPAEQAEQPGQ</sequence>
<protein>
    <submittedName>
        <fullName evidence="1">Uncharacterized protein</fullName>
    </submittedName>
</protein>